<dbReference type="InterPro" id="IPR014105">
    <property type="entry name" value="Carotenoid/retinoid_OxRdtase"/>
</dbReference>
<keyword evidence="4 5" id="KW-0560">Oxidoreductase</keyword>
<feature type="chain" id="PRO_5046242987" evidence="6">
    <location>
        <begin position="29"/>
        <end position="502"/>
    </location>
</feature>
<dbReference type="InterPro" id="IPR002937">
    <property type="entry name" value="Amino_oxidase"/>
</dbReference>
<reference evidence="9" key="1">
    <citation type="journal article" date="2019" name="Int. J. Syst. Evol. Microbiol.">
        <title>The Global Catalogue of Microorganisms (GCM) 10K type strain sequencing project: providing services to taxonomists for standard genome sequencing and annotation.</title>
        <authorList>
            <consortium name="The Broad Institute Genomics Platform"/>
            <consortium name="The Broad Institute Genome Sequencing Center for Infectious Disease"/>
            <person name="Wu L."/>
            <person name="Ma J."/>
        </authorList>
    </citation>
    <scope>NUCLEOTIDE SEQUENCE [LARGE SCALE GENOMIC DNA]</scope>
    <source>
        <strain evidence="9">CGMCC 4.7393</strain>
    </source>
</reference>
<keyword evidence="6" id="KW-0732">Signal</keyword>
<keyword evidence="3 5" id="KW-0125">Carotenoid biosynthesis</keyword>
<sequence>MSDSPKKKVIVIGAGFAGLSAAASLAQAGYAVTCLEKNEVPGGRARVFQAEGFTFDMGPSWYWMPDVFELFFQKFGKNVSDYYELVRLDPSYQVLFGEGDIMEVPAQMKDLEEMFESLEPGSGQKLREFLKQAAYKYEVGINQLVYKPSRSLTEFIDLKLLVGVLKLDVFQSMHKHVRKFFKHPKLIQLMEFPVLFLGALAENTPALYSLMNYADMALGTWYPMGGMHKIVEGMVQLAQEQGVVLKLGEEVRNLEFSGGSISKVITSKGAYDTDVVIGGADYHHLETKLLPPAYRSYSDKYWNERVMAPSSLIFYLGINKKLHGLQHHNLFFDEDFGPHAEEIYTNPAWPKKPLFYVSVPSMTDPSVAPEGKENLFVLIPVAPDLEDTETIREHYYQLVMARLEKLTKQQIRPHVIYKRTYAHQDFIKDYHAFKGNAYGLANTLLQTAVLKPSLKSKKVKNLFYTGQLTVPGPGVPPSLISGQVVAQEVLKEFAPQEKTLAV</sequence>
<dbReference type="NCBIfam" id="TIGR02734">
    <property type="entry name" value="crtI_fam"/>
    <property type="match status" value="1"/>
</dbReference>
<gene>
    <name evidence="8" type="ORF">ACFQHR_16245</name>
</gene>
<dbReference type="Proteomes" id="UP001596405">
    <property type="component" value="Unassembled WGS sequence"/>
</dbReference>
<feature type="signal peptide" evidence="6">
    <location>
        <begin position="1"/>
        <end position="28"/>
    </location>
</feature>
<proteinExistence type="inferred from homology"/>
<protein>
    <submittedName>
        <fullName evidence="8">Phytoene desaturase family protein</fullName>
    </submittedName>
</protein>
<dbReference type="SUPFAM" id="SSF51905">
    <property type="entry name" value="FAD/NAD(P)-binding domain"/>
    <property type="match status" value="1"/>
</dbReference>
<evidence type="ECO:0000256" key="5">
    <source>
        <dbReference type="RuleBase" id="RU362075"/>
    </source>
</evidence>
<dbReference type="Gene3D" id="3.50.50.60">
    <property type="entry name" value="FAD/NAD(P)-binding domain"/>
    <property type="match status" value="2"/>
</dbReference>
<dbReference type="InterPro" id="IPR036188">
    <property type="entry name" value="FAD/NAD-bd_sf"/>
</dbReference>
<keyword evidence="9" id="KW-1185">Reference proteome</keyword>
<dbReference type="PANTHER" id="PTHR43734:SF1">
    <property type="entry name" value="PHYTOENE DESATURASE"/>
    <property type="match status" value="1"/>
</dbReference>
<name>A0ABW2DMX1_9BACT</name>
<comment type="caution">
    <text evidence="8">The sequence shown here is derived from an EMBL/GenBank/DDBJ whole genome shotgun (WGS) entry which is preliminary data.</text>
</comment>
<evidence type="ECO:0000313" key="9">
    <source>
        <dbReference type="Proteomes" id="UP001596405"/>
    </source>
</evidence>
<dbReference type="PANTHER" id="PTHR43734">
    <property type="entry name" value="PHYTOENE DESATURASE"/>
    <property type="match status" value="1"/>
</dbReference>
<evidence type="ECO:0000313" key="8">
    <source>
        <dbReference type="EMBL" id="MFC6999187.1"/>
    </source>
</evidence>
<dbReference type="Pfam" id="PF01593">
    <property type="entry name" value="Amino_oxidase"/>
    <property type="match status" value="1"/>
</dbReference>
<comment type="similarity">
    <text evidence="2 5">Belongs to the carotenoid/retinoid oxidoreductase family.</text>
</comment>
<feature type="domain" description="Amine oxidase" evidence="7">
    <location>
        <begin position="16"/>
        <end position="490"/>
    </location>
</feature>
<evidence type="ECO:0000256" key="2">
    <source>
        <dbReference type="ARBA" id="ARBA00006046"/>
    </source>
</evidence>
<dbReference type="RefSeq" id="WP_066616537.1">
    <property type="nucleotide sequence ID" value="NZ_JBHSYQ010000015.1"/>
</dbReference>
<comment type="pathway">
    <text evidence="1 5">Carotenoid biosynthesis.</text>
</comment>
<accession>A0ABW2DMX1</accession>
<evidence type="ECO:0000256" key="4">
    <source>
        <dbReference type="ARBA" id="ARBA00023002"/>
    </source>
</evidence>
<dbReference type="EMBL" id="JBHSYQ010000015">
    <property type="protein sequence ID" value="MFC6999187.1"/>
    <property type="molecule type" value="Genomic_DNA"/>
</dbReference>
<evidence type="ECO:0000256" key="1">
    <source>
        <dbReference type="ARBA" id="ARBA00004829"/>
    </source>
</evidence>
<evidence type="ECO:0000256" key="3">
    <source>
        <dbReference type="ARBA" id="ARBA00022746"/>
    </source>
</evidence>
<organism evidence="8 9">
    <name type="scientific">Rufibacter roseus</name>
    <dbReference type="NCBI Taxonomy" id="1567108"/>
    <lineage>
        <taxon>Bacteria</taxon>
        <taxon>Pseudomonadati</taxon>
        <taxon>Bacteroidota</taxon>
        <taxon>Cytophagia</taxon>
        <taxon>Cytophagales</taxon>
        <taxon>Hymenobacteraceae</taxon>
        <taxon>Rufibacter</taxon>
    </lineage>
</organism>
<evidence type="ECO:0000256" key="6">
    <source>
        <dbReference type="SAM" id="SignalP"/>
    </source>
</evidence>
<evidence type="ECO:0000259" key="7">
    <source>
        <dbReference type="Pfam" id="PF01593"/>
    </source>
</evidence>